<organism evidence="2 3">
    <name type="scientific">Trichobilharzia regenti</name>
    <name type="common">Nasal bird schistosome</name>
    <dbReference type="NCBI Taxonomy" id="157069"/>
    <lineage>
        <taxon>Eukaryota</taxon>
        <taxon>Metazoa</taxon>
        <taxon>Spiralia</taxon>
        <taxon>Lophotrochozoa</taxon>
        <taxon>Platyhelminthes</taxon>
        <taxon>Trematoda</taxon>
        <taxon>Digenea</taxon>
        <taxon>Strigeidida</taxon>
        <taxon>Schistosomatoidea</taxon>
        <taxon>Schistosomatidae</taxon>
        <taxon>Trichobilharzia</taxon>
    </lineage>
</organism>
<keyword evidence="1" id="KW-0505">Motor protein</keyword>
<reference evidence="3" key="2">
    <citation type="submission" date="2023-11" db="UniProtKB">
        <authorList>
            <consortium name="WormBaseParasite"/>
        </authorList>
    </citation>
    <scope>IDENTIFICATION</scope>
</reference>
<keyword evidence="2" id="KW-1185">Reference proteome</keyword>
<evidence type="ECO:0000313" key="2">
    <source>
        <dbReference type="Proteomes" id="UP000050795"/>
    </source>
</evidence>
<dbReference type="GO" id="GO:0005868">
    <property type="term" value="C:cytoplasmic dynein complex"/>
    <property type="evidence" value="ECO:0007669"/>
    <property type="project" value="TreeGrafter"/>
</dbReference>
<dbReference type="GO" id="GO:0005874">
    <property type="term" value="C:microtubule"/>
    <property type="evidence" value="ECO:0007669"/>
    <property type="project" value="UniProtKB-KW"/>
</dbReference>
<keyword evidence="1" id="KW-0493">Microtubule</keyword>
<keyword evidence="1" id="KW-0243">Dynein</keyword>
<dbReference type="PANTHER" id="PTHR11886">
    <property type="entry name" value="DYNEIN LIGHT CHAIN"/>
    <property type="match status" value="1"/>
</dbReference>
<accession>A0AA85JM84</accession>
<dbReference type="WBParaSite" id="TREG1_44930.1">
    <property type="protein sequence ID" value="TREG1_44930.1"/>
    <property type="gene ID" value="TREG1_44930"/>
</dbReference>
<dbReference type="InterPro" id="IPR001372">
    <property type="entry name" value="Dynein_light_chain_typ-1/2"/>
</dbReference>
<keyword evidence="1" id="KW-0206">Cytoskeleton</keyword>
<dbReference type="InterPro" id="IPR037177">
    <property type="entry name" value="DLC_sf"/>
</dbReference>
<dbReference type="Proteomes" id="UP000050795">
    <property type="component" value="Unassembled WGS sequence"/>
</dbReference>
<dbReference type="SUPFAM" id="SSF54648">
    <property type="entry name" value="DLC"/>
    <property type="match status" value="1"/>
</dbReference>
<evidence type="ECO:0000256" key="1">
    <source>
        <dbReference type="RuleBase" id="RU365010"/>
    </source>
</evidence>
<reference evidence="2" key="1">
    <citation type="submission" date="2022-06" db="EMBL/GenBank/DDBJ databases">
        <authorList>
            <person name="Berger JAMES D."/>
            <person name="Berger JAMES D."/>
        </authorList>
    </citation>
    <scope>NUCLEOTIDE SEQUENCE [LARGE SCALE GENOMIC DNA]</scope>
</reference>
<name>A0AA85JM84_TRIRE</name>
<dbReference type="SMART" id="SM01375">
    <property type="entry name" value="Dynein_light"/>
    <property type="match status" value="1"/>
</dbReference>
<keyword evidence="1" id="KW-0963">Cytoplasm</keyword>
<comment type="similarity">
    <text evidence="1">Belongs to the dynein light chain family.</text>
</comment>
<proteinExistence type="inferred from homology"/>
<comment type="subcellular location">
    <subcellularLocation>
        <location evidence="1">Cytoplasm</location>
        <location evidence="1">Cytoskeleton</location>
    </subcellularLocation>
</comment>
<dbReference type="AlphaFoldDB" id="A0AA85JM84"/>
<dbReference type="Pfam" id="PF01221">
    <property type="entry name" value="Dynein_light"/>
    <property type="match status" value="1"/>
</dbReference>
<dbReference type="GO" id="GO:0007017">
    <property type="term" value="P:microtubule-based process"/>
    <property type="evidence" value="ECO:0007669"/>
    <property type="project" value="InterPro"/>
</dbReference>
<dbReference type="PANTHER" id="PTHR11886:SF35">
    <property type="entry name" value="DYNEIN LIGHT CHAIN"/>
    <property type="match status" value="1"/>
</dbReference>
<dbReference type="GO" id="GO:0045505">
    <property type="term" value="F:dynein intermediate chain binding"/>
    <property type="evidence" value="ECO:0007669"/>
    <property type="project" value="TreeGrafter"/>
</dbReference>
<dbReference type="Gene3D" id="3.30.740.10">
    <property type="entry name" value="Protein Inhibitor Of Neuronal Nitric Oxide Synthase"/>
    <property type="match status" value="1"/>
</dbReference>
<evidence type="ECO:0000313" key="3">
    <source>
        <dbReference type="WBParaSite" id="TREG1_44930.1"/>
    </source>
</evidence>
<sequence length="67" mass="8272">MRGLRRSDILVVRCYMEDEMKRYAVDLLRTAMNEFDGEREVACFIKNKFDSRYRTYWHCIVGKHFDW</sequence>
<protein>
    <recommendedName>
        <fullName evidence="1">Dynein light chain</fullName>
    </recommendedName>
</protein>